<sequence length="107" mass="11213">MNKTILGFAVLMSSSVACFAAASTDNTNTPNTTSSTSTTNGTGTGNTTQTSMKANWMCTTNASSSDVAADKSADDKMANQKMSAKEAFEFASKHCRDCTKITCEVND</sequence>
<dbReference type="EMBL" id="UGNV01000001">
    <property type="protein sequence ID" value="STX28406.1"/>
    <property type="molecule type" value="Genomic_DNA"/>
</dbReference>
<evidence type="ECO:0000256" key="2">
    <source>
        <dbReference type="SAM" id="SignalP"/>
    </source>
</evidence>
<feature type="region of interest" description="Disordered" evidence="1">
    <location>
        <begin position="23"/>
        <end position="49"/>
    </location>
</feature>
<dbReference type="RefSeq" id="WP_176579710.1">
    <property type="nucleotide sequence ID" value="NZ_CAAAHO010000001.1"/>
</dbReference>
<evidence type="ECO:0000313" key="4">
    <source>
        <dbReference type="Proteomes" id="UP000254968"/>
    </source>
</evidence>
<evidence type="ECO:0008006" key="5">
    <source>
        <dbReference type="Google" id="ProtNLM"/>
    </source>
</evidence>
<gene>
    <name evidence="3" type="ORF">NCTC13315_00935</name>
</gene>
<evidence type="ECO:0000256" key="1">
    <source>
        <dbReference type="SAM" id="MobiDB-lite"/>
    </source>
</evidence>
<keyword evidence="4" id="KW-1185">Reference proteome</keyword>
<evidence type="ECO:0000313" key="3">
    <source>
        <dbReference type="EMBL" id="STX28406.1"/>
    </source>
</evidence>
<dbReference type="AlphaFoldDB" id="A0A378I1C4"/>
<reference evidence="3 4" key="1">
    <citation type="submission" date="2018-06" db="EMBL/GenBank/DDBJ databases">
        <authorList>
            <consortium name="Pathogen Informatics"/>
            <person name="Doyle S."/>
        </authorList>
    </citation>
    <scope>NUCLEOTIDE SEQUENCE [LARGE SCALE GENOMIC DNA]</scope>
    <source>
        <strain evidence="3 4">NCTC13315</strain>
    </source>
</reference>
<protein>
    <recommendedName>
        <fullName evidence="5">Lipoprotein</fullName>
    </recommendedName>
</protein>
<keyword evidence="2" id="KW-0732">Signal</keyword>
<accession>A0A378I1C4</accession>
<proteinExistence type="predicted"/>
<dbReference type="Proteomes" id="UP000254968">
    <property type="component" value="Unassembled WGS sequence"/>
</dbReference>
<feature type="signal peptide" evidence="2">
    <location>
        <begin position="1"/>
        <end position="20"/>
    </location>
</feature>
<feature type="chain" id="PRO_5016928640" description="Lipoprotein" evidence="2">
    <location>
        <begin position="21"/>
        <end position="107"/>
    </location>
</feature>
<name>A0A378I1C4_9GAMM</name>
<organism evidence="3 4">
    <name type="scientific">Legionella beliardensis</name>
    <dbReference type="NCBI Taxonomy" id="91822"/>
    <lineage>
        <taxon>Bacteria</taxon>
        <taxon>Pseudomonadati</taxon>
        <taxon>Pseudomonadota</taxon>
        <taxon>Gammaproteobacteria</taxon>
        <taxon>Legionellales</taxon>
        <taxon>Legionellaceae</taxon>
        <taxon>Legionella</taxon>
    </lineage>
</organism>
<dbReference type="PROSITE" id="PS51257">
    <property type="entry name" value="PROKAR_LIPOPROTEIN"/>
    <property type="match status" value="1"/>
</dbReference>